<evidence type="ECO:0000313" key="3">
    <source>
        <dbReference type="EMBL" id="MBT0993761.1"/>
    </source>
</evidence>
<protein>
    <recommendedName>
        <fullName evidence="2">YCII-related domain-containing protein</fullName>
    </recommendedName>
</protein>
<evidence type="ECO:0000256" key="1">
    <source>
        <dbReference type="ARBA" id="ARBA00007689"/>
    </source>
</evidence>
<dbReference type="Proteomes" id="UP000722125">
    <property type="component" value="Unassembled WGS sequence"/>
</dbReference>
<proteinExistence type="inferred from homology"/>
<dbReference type="PANTHER" id="PTHR35174">
    <property type="entry name" value="BLL7171 PROTEIN-RELATED"/>
    <property type="match status" value="1"/>
</dbReference>
<evidence type="ECO:0000313" key="4">
    <source>
        <dbReference type="Proteomes" id="UP000722125"/>
    </source>
</evidence>
<keyword evidence="4" id="KW-1185">Reference proteome</keyword>
<dbReference type="InterPro" id="IPR005545">
    <property type="entry name" value="YCII"/>
</dbReference>
<sequence length="108" mass="11506">MQYLVNVVYDRTTTATDAEMTAIDAFNDGLRERGAWVLAGGLAAPQHATVIDARGDGVPTVTEGPFVETAEFVAGFWVIEAPDDATALELATAGSHACHRKVEVRAFL</sequence>
<comment type="similarity">
    <text evidence="1">Belongs to the YciI family.</text>
</comment>
<feature type="domain" description="YCII-related" evidence="2">
    <location>
        <begin position="1"/>
        <end position="93"/>
    </location>
</feature>
<name>A0ABS5TX76_9CELL</name>
<reference evidence="3 4" key="1">
    <citation type="submission" date="2021-05" db="EMBL/GenBank/DDBJ databases">
        <title>Description of Cellulomonas sp. DKR-3 sp. nov.</title>
        <authorList>
            <person name="Dahal R.H."/>
            <person name="Chaudhary D.K."/>
        </authorList>
    </citation>
    <scope>NUCLEOTIDE SEQUENCE [LARGE SCALE GENOMIC DNA]</scope>
    <source>
        <strain evidence="3 4">DKR-3</strain>
    </source>
</reference>
<accession>A0ABS5TX76</accession>
<dbReference type="SUPFAM" id="SSF54909">
    <property type="entry name" value="Dimeric alpha+beta barrel"/>
    <property type="match status" value="1"/>
</dbReference>
<gene>
    <name evidence="3" type="ORF">KIN34_05610</name>
</gene>
<organism evidence="3 4">
    <name type="scientific">Cellulomonas fulva</name>
    <dbReference type="NCBI Taxonomy" id="2835530"/>
    <lineage>
        <taxon>Bacteria</taxon>
        <taxon>Bacillati</taxon>
        <taxon>Actinomycetota</taxon>
        <taxon>Actinomycetes</taxon>
        <taxon>Micrococcales</taxon>
        <taxon>Cellulomonadaceae</taxon>
        <taxon>Cellulomonas</taxon>
    </lineage>
</organism>
<dbReference type="Pfam" id="PF03795">
    <property type="entry name" value="YCII"/>
    <property type="match status" value="1"/>
</dbReference>
<dbReference type="Gene3D" id="3.30.70.1060">
    <property type="entry name" value="Dimeric alpha+beta barrel"/>
    <property type="match status" value="1"/>
</dbReference>
<dbReference type="EMBL" id="JAHBOH010000001">
    <property type="protein sequence ID" value="MBT0993761.1"/>
    <property type="molecule type" value="Genomic_DNA"/>
</dbReference>
<dbReference type="PANTHER" id="PTHR35174:SF3">
    <property type="entry name" value="BLL7171 PROTEIN"/>
    <property type="match status" value="1"/>
</dbReference>
<comment type="caution">
    <text evidence="3">The sequence shown here is derived from an EMBL/GenBank/DDBJ whole genome shotgun (WGS) entry which is preliminary data.</text>
</comment>
<dbReference type="InterPro" id="IPR011008">
    <property type="entry name" value="Dimeric_a/b-barrel"/>
</dbReference>
<dbReference type="RefSeq" id="WP_214347873.1">
    <property type="nucleotide sequence ID" value="NZ_JAHBOH010000001.1"/>
</dbReference>
<evidence type="ECO:0000259" key="2">
    <source>
        <dbReference type="Pfam" id="PF03795"/>
    </source>
</evidence>